<name>A0ABN7V6K1_GIGMA</name>
<evidence type="ECO:0000313" key="2">
    <source>
        <dbReference type="Proteomes" id="UP000789901"/>
    </source>
</evidence>
<protein>
    <submittedName>
        <fullName evidence="1">17847_t:CDS:1</fullName>
    </submittedName>
</protein>
<organism evidence="1 2">
    <name type="scientific">Gigaspora margarita</name>
    <dbReference type="NCBI Taxonomy" id="4874"/>
    <lineage>
        <taxon>Eukaryota</taxon>
        <taxon>Fungi</taxon>
        <taxon>Fungi incertae sedis</taxon>
        <taxon>Mucoromycota</taxon>
        <taxon>Glomeromycotina</taxon>
        <taxon>Glomeromycetes</taxon>
        <taxon>Diversisporales</taxon>
        <taxon>Gigasporaceae</taxon>
        <taxon>Gigaspora</taxon>
    </lineage>
</organism>
<accession>A0ABN7V6K1</accession>
<dbReference type="Proteomes" id="UP000789901">
    <property type="component" value="Unassembled WGS sequence"/>
</dbReference>
<keyword evidence="2" id="KW-1185">Reference proteome</keyword>
<evidence type="ECO:0000313" key="1">
    <source>
        <dbReference type="EMBL" id="CAG8737320.1"/>
    </source>
</evidence>
<dbReference type="EMBL" id="CAJVQB010010170">
    <property type="protein sequence ID" value="CAG8737320.1"/>
    <property type="molecule type" value="Genomic_DNA"/>
</dbReference>
<sequence>MTKKLRKARVVHVKDFFEICDIQKTLPEDYLCGDIKIQRPYNADTFNSEKAVYTFYISETLSYTIIEQHKKIRALEYNLVFLDIIFSKVNIFGSDTDIL</sequence>
<gene>
    <name evidence="1" type="ORF">GMARGA_LOCUS15006</name>
</gene>
<reference evidence="1 2" key="1">
    <citation type="submission" date="2021-06" db="EMBL/GenBank/DDBJ databases">
        <authorList>
            <person name="Kallberg Y."/>
            <person name="Tangrot J."/>
            <person name="Rosling A."/>
        </authorList>
    </citation>
    <scope>NUCLEOTIDE SEQUENCE [LARGE SCALE GENOMIC DNA]</scope>
    <source>
        <strain evidence="1 2">120-4 pot B 10/14</strain>
    </source>
</reference>
<comment type="caution">
    <text evidence="1">The sequence shown here is derived from an EMBL/GenBank/DDBJ whole genome shotgun (WGS) entry which is preliminary data.</text>
</comment>
<proteinExistence type="predicted"/>